<dbReference type="InterPro" id="IPR047127">
    <property type="entry name" value="MutT-like"/>
</dbReference>
<dbReference type="PANTHER" id="PTHR47707">
    <property type="entry name" value="8-OXO-DGTP DIPHOSPHATASE"/>
    <property type="match status" value="1"/>
</dbReference>
<reference evidence="14" key="2">
    <citation type="journal article" date="2021" name="PeerJ">
        <title>Extensive microbial diversity within the chicken gut microbiome revealed by metagenomics and culture.</title>
        <authorList>
            <person name="Gilroy R."/>
            <person name="Ravi A."/>
            <person name="Getino M."/>
            <person name="Pursley I."/>
            <person name="Horton D.L."/>
            <person name="Alikhan N.F."/>
            <person name="Baker D."/>
            <person name="Gharbi K."/>
            <person name="Hall N."/>
            <person name="Watson M."/>
            <person name="Adriaenssens E.M."/>
            <person name="Foster-Nyarko E."/>
            <person name="Jarju S."/>
            <person name="Secka A."/>
            <person name="Antonio M."/>
            <person name="Oren A."/>
            <person name="Chaudhuri R.R."/>
            <person name="La Ragione R."/>
            <person name="Hildebrand F."/>
            <person name="Pallen M.J."/>
        </authorList>
    </citation>
    <scope>NUCLEOTIDE SEQUENCE</scope>
    <source>
        <strain evidence="14">ChiHjej12B11-29160</strain>
    </source>
</reference>
<name>A0A9D1HXZ0_9ACTN</name>
<sequence length="141" mass="15917">MSELNTIQVAAAIISKDGAILACKRSQGEFAGMWEFPGGKVKEGETAFDACRREVLEELGAKLSTTYYYDTVEYDYPTFHLSLDCYVCFLAQGEEPQALEHEEIRWVTQEELASLTWLPADQNLVQSLAFAWDTIFATEPF</sequence>
<evidence type="ECO:0000313" key="15">
    <source>
        <dbReference type="Proteomes" id="UP000824078"/>
    </source>
</evidence>
<evidence type="ECO:0000259" key="13">
    <source>
        <dbReference type="PROSITE" id="PS51462"/>
    </source>
</evidence>
<dbReference type="SUPFAM" id="SSF55811">
    <property type="entry name" value="Nudix"/>
    <property type="match status" value="1"/>
</dbReference>
<evidence type="ECO:0000256" key="8">
    <source>
        <dbReference type="ARBA" id="ARBA00022842"/>
    </source>
</evidence>
<dbReference type="EC" id="3.6.1.55" evidence="11"/>
<dbReference type="Pfam" id="PF00293">
    <property type="entry name" value="NUDIX"/>
    <property type="match status" value="1"/>
</dbReference>
<keyword evidence="9" id="KW-0234">DNA repair</keyword>
<evidence type="ECO:0000256" key="6">
    <source>
        <dbReference type="ARBA" id="ARBA00022763"/>
    </source>
</evidence>
<comment type="similarity">
    <text evidence="2 12">Belongs to the Nudix hydrolase family.</text>
</comment>
<dbReference type="InterPro" id="IPR015797">
    <property type="entry name" value="NUDIX_hydrolase-like_dom_sf"/>
</dbReference>
<comment type="catalytic activity">
    <reaction evidence="10">
        <text>8-oxo-dGTP + H2O = 8-oxo-dGMP + diphosphate + H(+)</text>
        <dbReference type="Rhea" id="RHEA:31575"/>
        <dbReference type="ChEBI" id="CHEBI:15377"/>
        <dbReference type="ChEBI" id="CHEBI:15378"/>
        <dbReference type="ChEBI" id="CHEBI:33019"/>
        <dbReference type="ChEBI" id="CHEBI:63224"/>
        <dbReference type="ChEBI" id="CHEBI:77896"/>
        <dbReference type="EC" id="3.6.1.55"/>
    </reaction>
</comment>
<keyword evidence="7 12" id="KW-0378">Hydrolase</keyword>
<protein>
    <recommendedName>
        <fullName evidence="11">8-oxo-dGTP diphosphatase</fullName>
        <ecNumber evidence="11">3.6.1.55</ecNumber>
    </recommendedName>
</protein>
<evidence type="ECO:0000256" key="10">
    <source>
        <dbReference type="ARBA" id="ARBA00035861"/>
    </source>
</evidence>
<evidence type="ECO:0000256" key="1">
    <source>
        <dbReference type="ARBA" id="ARBA00001946"/>
    </source>
</evidence>
<evidence type="ECO:0000256" key="5">
    <source>
        <dbReference type="ARBA" id="ARBA00022723"/>
    </source>
</evidence>
<reference evidence="14" key="1">
    <citation type="submission" date="2020-10" db="EMBL/GenBank/DDBJ databases">
        <authorList>
            <person name="Gilroy R."/>
        </authorList>
    </citation>
    <scope>NUCLEOTIDE SEQUENCE</scope>
    <source>
        <strain evidence="14">ChiHjej12B11-29160</strain>
    </source>
</reference>
<keyword evidence="6" id="KW-0227">DNA damage</keyword>
<dbReference type="Gene3D" id="3.90.79.10">
    <property type="entry name" value="Nucleoside Triphosphate Pyrophosphohydrolase"/>
    <property type="match status" value="1"/>
</dbReference>
<dbReference type="PANTHER" id="PTHR47707:SF1">
    <property type="entry name" value="NUDIX HYDROLASE FAMILY PROTEIN"/>
    <property type="match status" value="1"/>
</dbReference>
<evidence type="ECO:0000256" key="9">
    <source>
        <dbReference type="ARBA" id="ARBA00023204"/>
    </source>
</evidence>
<evidence type="ECO:0000256" key="4">
    <source>
        <dbReference type="ARBA" id="ARBA00022705"/>
    </source>
</evidence>
<evidence type="ECO:0000313" key="14">
    <source>
        <dbReference type="EMBL" id="HIU23310.1"/>
    </source>
</evidence>
<dbReference type="InterPro" id="IPR000086">
    <property type="entry name" value="NUDIX_hydrolase_dom"/>
</dbReference>
<keyword evidence="8" id="KW-0460">Magnesium</keyword>
<keyword evidence="3" id="KW-0515">Mutator protein</keyword>
<dbReference type="PROSITE" id="PS51462">
    <property type="entry name" value="NUDIX"/>
    <property type="match status" value="1"/>
</dbReference>
<dbReference type="GO" id="GO:0035539">
    <property type="term" value="F:8-oxo-7,8-dihydrodeoxyguanosine triphosphate pyrophosphatase activity"/>
    <property type="evidence" value="ECO:0007669"/>
    <property type="project" value="UniProtKB-EC"/>
</dbReference>
<dbReference type="PRINTS" id="PR00502">
    <property type="entry name" value="NUDIXFAMILY"/>
</dbReference>
<dbReference type="EMBL" id="DVMQ01000001">
    <property type="protein sequence ID" value="HIU23310.1"/>
    <property type="molecule type" value="Genomic_DNA"/>
</dbReference>
<keyword evidence="4" id="KW-0235">DNA replication</keyword>
<dbReference type="InterPro" id="IPR020476">
    <property type="entry name" value="Nudix_hydrolase"/>
</dbReference>
<dbReference type="CDD" id="cd03425">
    <property type="entry name" value="NUDIX_MutT_NudA_like"/>
    <property type="match status" value="1"/>
</dbReference>
<evidence type="ECO:0000256" key="2">
    <source>
        <dbReference type="ARBA" id="ARBA00005582"/>
    </source>
</evidence>
<evidence type="ECO:0000256" key="3">
    <source>
        <dbReference type="ARBA" id="ARBA00022457"/>
    </source>
</evidence>
<dbReference type="AlphaFoldDB" id="A0A9D1HXZ0"/>
<keyword evidence="5" id="KW-0479">Metal-binding</keyword>
<proteinExistence type="inferred from homology"/>
<evidence type="ECO:0000256" key="11">
    <source>
        <dbReference type="ARBA" id="ARBA00038905"/>
    </source>
</evidence>
<comment type="cofactor">
    <cofactor evidence="1">
        <name>Mg(2+)</name>
        <dbReference type="ChEBI" id="CHEBI:18420"/>
    </cofactor>
</comment>
<organism evidence="14 15">
    <name type="scientific">Candidatus Coprovicinus avistercoris</name>
    <dbReference type="NCBI Taxonomy" id="2840754"/>
    <lineage>
        <taxon>Bacteria</taxon>
        <taxon>Bacillati</taxon>
        <taxon>Actinomycetota</taxon>
        <taxon>Coriobacteriia</taxon>
        <taxon>Coriobacteriales</taxon>
        <taxon>Coriobacteriaceae</taxon>
        <taxon>Coriobacteriaceae incertae sedis</taxon>
        <taxon>Candidatus Coprovicinus</taxon>
    </lineage>
</organism>
<dbReference type="PROSITE" id="PS00893">
    <property type="entry name" value="NUDIX_BOX"/>
    <property type="match status" value="1"/>
</dbReference>
<gene>
    <name evidence="14" type="ORF">IAD17_00040</name>
</gene>
<evidence type="ECO:0000256" key="7">
    <source>
        <dbReference type="ARBA" id="ARBA00022801"/>
    </source>
</evidence>
<dbReference type="GO" id="GO:0044716">
    <property type="term" value="F:8-oxo-GDP phosphatase activity"/>
    <property type="evidence" value="ECO:0007669"/>
    <property type="project" value="TreeGrafter"/>
</dbReference>
<dbReference type="Proteomes" id="UP000824078">
    <property type="component" value="Unassembled WGS sequence"/>
</dbReference>
<dbReference type="GO" id="GO:0006260">
    <property type="term" value="P:DNA replication"/>
    <property type="evidence" value="ECO:0007669"/>
    <property type="project" value="UniProtKB-KW"/>
</dbReference>
<feature type="domain" description="Nudix hydrolase" evidence="13">
    <location>
        <begin position="4"/>
        <end position="129"/>
    </location>
</feature>
<dbReference type="GO" id="GO:0006281">
    <property type="term" value="P:DNA repair"/>
    <property type="evidence" value="ECO:0007669"/>
    <property type="project" value="UniProtKB-KW"/>
</dbReference>
<dbReference type="GO" id="GO:0046872">
    <property type="term" value="F:metal ion binding"/>
    <property type="evidence" value="ECO:0007669"/>
    <property type="project" value="UniProtKB-KW"/>
</dbReference>
<dbReference type="InterPro" id="IPR020084">
    <property type="entry name" value="NUDIX_hydrolase_CS"/>
</dbReference>
<evidence type="ECO:0000256" key="12">
    <source>
        <dbReference type="RuleBase" id="RU003476"/>
    </source>
</evidence>
<dbReference type="GO" id="GO:0008413">
    <property type="term" value="F:8-oxo-7,8-dihydroguanosine triphosphate pyrophosphatase activity"/>
    <property type="evidence" value="ECO:0007669"/>
    <property type="project" value="TreeGrafter"/>
</dbReference>
<accession>A0A9D1HXZ0</accession>
<dbReference type="GO" id="GO:0044715">
    <property type="term" value="F:8-oxo-dGDP phosphatase activity"/>
    <property type="evidence" value="ECO:0007669"/>
    <property type="project" value="TreeGrafter"/>
</dbReference>
<comment type="caution">
    <text evidence="14">The sequence shown here is derived from an EMBL/GenBank/DDBJ whole genome shotgun (WGS) entry which is preliminary data.</text>
</comment>